<protein>
    <submittedName>
        <fullName evidence="5">Polyprenol monophosphomannose synthase</fullName>
    </submittedName>
</protein>
<evidence type="ECO:0000313" key="6">
    <source>
        <dbReference type="Proteomes" id="UP001597438"/>
    </source>
</evidence>
<comment type="caution">
    <text evidence="5">The sequence shown here is derived from an EMBL/GenBank/DDBJ whole genome shotgun (WGS) entry which is preliminary data.</text>
</comment>
<dbReference type="InterPro" id="IPR039528">
    <property type="entry name" value="DPM1-like"/>
</dbReference>
<evidence type="ECO:0000259" key="4">
    <source>
        <dbReference type="Pfam" id="PF00535"/>
    </source>
</evidence>
<accession>A0ABW5X9F2</accession>
<evidence type="ECO:0000256" key="3">
    <source>
        <dbReference type="ARBA" id="ARBA00022679"/>
    </source>
</evidence>
<comment type="similarity">
    <text evidence="1">Belongs to the glycosyltransferase 2 family.</text>
</comment>
<evidence type="ECO:0000256" key="1">
    <source>
        <dbReference type="ARBA" id="ARBA00006739"/>
    </source>
</evidence>
<keyword evidence="2" id="KW-0328">Glycosyltransferase</keyword>
<keyword evidence="3" id="KW-0808">Transferase</keyword>
<proteinExistence type="inferred from homology"/>
<dbReference type="PANTHER" id="PTHR43398:SF1">
    <property type="entry name" value="DOLICHOL-PHOSPHATE MANNOSYLTRANSFERASE SUBUNIT 1"/>
    <property type="match status" value="1"/>
</dbReference>
<dbReference type="InterPro" id="IPR029044">
    <property type="entry name" value="Nucleotide-diphossugar_trans"/>
</dbReference>
<dbReference type="InterPro" id="IPR001173">
    <property type="entry name" value="Glyco_trans_2-like"/>
</dbReference>
<dbReference type="SUPFAM" id="SSF53448">
    <property type="entry name" value="Nucleotide-diphospho-sugar transferases"/>
    <property type="match status" value="1"/>
</dbReference>
<gene>
    <name evidence="5" type="ORF">ACFSYS_16780</name>
</gene>
<dbReference type="Pfam" id="PF00535">
    <property type="entry name" value="Glycos_transf_2"/>
    <property type="match status" value="1"/>
</dbReference>
<evidence type="ECO:0000313" key="5">
    <source>
        <dbReference type="EMBL" id="MFD2834949.1"/>
    </source>
</evidence>
<reference evidence="6" key="1">
    <citation type="journal article" date="2019" name="Int. J. Syst. Evol. Microbiol.">
        <title>The Global Catalogue of Microorganisms (GCM) 10K type strain sequencing project: providing services to taxonomists for standard genome sequencing and annotation.</title>
        <authorList>
            <consortium name="The Broad Institute Genomics Platform"/>
            <consortium name="The Broad Institute Genome Sequencing Center for Infectious Disease"/>
            <person name="Wu L."/>
            <person name="Ma J."/>
        </authorList>
    </citation>
    <scope>NUCLEOTIDE SEQUENCE [LARGE SCALE GENOMIC DNA]</scope>
    <source>
        <strain evidence="6">KCTC 52925</strain>
    </source>
</reference>
<dbReference type="Gene3D" id="3.90.550.10">
    <property type="entry name" value="Spore Coat Polysaccharide Biosynthesis Protein SpsA, Chain A"/>
    <property type="match status" value="1"/>
</dbReference>
<dbReference type="PANTHER" id="PTHR43398">
    <property type="entry name" value="DOLICHOL-PHOSPHATE MANNOSYLTRANSFERASE SUBUNIT 1"/>
    <property type="match status" value="1"/>
</dbReference>
<evidence type="ECO:0000256" key="2">
    <source>
        <dbReference type="ARBA" id="ARBA00022676"/>
    </source>
</evidence>
<dbReference type="RefSeq" id="WP_251740258.1">
    <property type="nucleotide sequence ID" value="NZ_JBHUOJ010000037.1"/>
</dbReference>
<dbReference type="EMBL" id="JBHUOJ010000037">
    <property type="protein sequence ID" value="MFD2834949.1"/>
    <property type="molecule type" value="Genomic_DNA"/>
</dbReference>
<dbReference type="Proteomes" id="UP001597438">
    <property type="component" value="Unassembled WGS sequence"/>
</dbReference>
<keyword evidence="6" id="KW-1185">Reference proteome</keyword>
<name>A0ABW5X9F2_9FLAO</name>
<dbReference type="CDD" id="cd06442">
    <property type="entry name" value="DPM1_like"/>
    <property type="match status" value="1"/>
</dbReference>
<sequence length="243" mass="28047">MVNGIIIIPTYNEIENVERIIRNVFSQRRKFHILVVDDNSPDGTAERVRQLQAEFEDRLFIEERMGKQGLGTAYIHGFKWALKKNYDYIFEMDADFSHNPNDLARLYNACKRGEADVAIGSRYITGVNVINWPMNRVLMSWLASRYVRLVTGMNIQDTTAGFVCYKREVLENINLAQIQFVGYAFQIEMKFKAHLLNFKIVEVPVIFTDRTRGTSKMSGSIISEAVFGVVKMKVKSLFNRIKV</sequence>
<feature type="domain" description="Glycosyltransferase 2-like" evidence="4">
    <location>
        <begin position="6"/>
        <end position="172"/>
    </location>
</feature>
<organism evidence="5 6">
    <name type="scientific">Christiangramia antarctica</name>
    <dbReference type="NCBI Taxonomy" id="2058158"/>
    <lineage>
        <taxon>Bacteria</taxon>
        <taxon>Pseudomonadati</taxon>
        <taxon>Bacteroidota</taxon>
        <taxon>Flavobacteriia</taxon>
        <taxon>Flavobacteriales</taxon>
        <taxon>Flavobacteriaceae</taxon>
        <taxon>Christiangramia</taxon>
    </lineage>
</organism>